<dbReference type="EMBL" id="CP065647">
    <property type="protein sequence ID" value="QPR71450.1"/>
    <property type="molecule type" value="Genomic_DNA"/>
</dbReference>
<sequence>MFNEREALRLRLEQLGDAEIQVMRELRKEREGIYSKLRELDRESEPAINKKSSLIDLASAAAEELKQSQHAADKHPPIKTPSHTIFQSKTTIQREAAINILSRYEEGLKGIKLKTEIEKETGFPIKNMTTFMKSLMKHRPDIKKPARGHYILHKEKDL</sequence>
<evidence type="ECO:0000259" key="1">
    <source>
        <dbReference type="Pfam" id="PF23159"/>
    </source>
</evidence>
<reference evidence="3 6" key="2">
    <citation type="submission" date="2020-12" db="EMBL/GenBank/DDBJ databases">
        <title>FDA dAtabase for Regulatory Grade micrObial Sequences (FDA-ARGOS): Supporting development and validation of Infectious Disease Dx tests.</title>
        <authorList>
            <person name="Nelson B."/>
            <person name="Plummer A."/>
            <person name="Tallon L."/>
            <person name="Sadzewicz L."/>
            <person name="Zhao X."/>
            <person name="Boylan J."/>
            <person name="Ott S."/>
            <person name="Bowen H."/>
            <person name="Vavikolanu K."/>
            <person name="Mehta A."/>
            <person name="Aluvathingal J."/>
            <person name="Nadendla S."/>
            <person name="Myers T."/>
            <person name="Yan Y."/>
            <person name="Sichtig H."/>
        </authorList>
    </citation>
    <scope>NUCLEOTIDE SEQUENCE [LARGE SCALE GENOMIC DNA]</scope>
    <source>
        <strain evidence="3 6">FDAARGOS_923</strain>
    </source>
</reference>
<dbReference type="RefSeq" id="WP_003182174.1">
    <property type="nucleotide sequence ID" value="NZ_BEXU01000039.1"/>
</dbReference>
<dbReference type="GeneID" id="92861403"/>
<evidence type="ECO:0000313" key="6">
    <source>
        <dbReference type="Proteomes" id="UP000595038"/>
    </source>
</evidence>
<proteinExistence type="predicted"/>
<dbReference type="InterPro" id="IPR058971">
    <property type="entry name" value="Rok_N_oligomerisation"/>
</dbReference>
<dbReference type="InterPro" id="IPR056984">
    <property type="entry name" value="WH_Rok"/>
</dbReference>
<feature type="domain" description="Repressor Rok winged helix" evidence="1">
    <location>
        <begin position="94"/>
        <end position="150"/>
    </location>
</feature>
<dbReference type="Pfam" id="PF26513">
    <property type="entry name" value="Rok_N"/>
    <property type="match status" value="1"/>
</dbReference>
<dbReference type="AlphaFoldDB" id="A0A1Y0YPP5"/>
<dbReference type="EMBL" id="NILC01000029">
    <property type="protein sequence ID" value="TWL22270.1"/>
    <property type="molecule type" value="Genomic_DNA"/>
</dbReference>
<organism evidence="4 5">
    <name type="scientific">Bacillus licheniformis</name>
    <dbReference type="NCBI Taxonomy" id="1402"/>
    <lineage>
        <taxon>Bacteria</taxon>
        <taxon>Bacillati</taxon>
        <taxon>Bacillota</taxon>
        <taxon>Bacilli</taxon>
        <taxon>Bacillales</taxon>
        <taxon>Bacillaceae</taxon>
        <taxon>Bacillus</taxon>
    </lineage>
</organism>
<dbReference type="Proteomes" id="UP000435910">
    <property type="component" value="Unassembled WGS sequence"/>
</dbReference>
<accession>A0A1Y0YPP5</accession>
<evidence type="ECO:0000313" key="3">
    <source>
        <dbReference type="EMBL" id="QPR71450.1"/>
    </source>
</evidence>
<evidence type="ECO:0000259" key="2">
    <source>
        <dbReference type="Pfam" id="PF26513"/>
    </source>
</evidence>
<evidence type="ECO:0000313" key="4">
    <source>
        <dbReference type="EMBL" id="TWL22270.1"/>
    </source>
</evidence>
<dbReference type="Pfam" id="PF23159">
    <property type="entry name" value="WHD_Rok"/>
    <property type="match status" value="1"/>
</dbReference>
<protein>
    <submittedName>
        <fullName evidence="4">Repressor Rok</fullName>
    </submittedName>
</protein>
<evidence type="ECO:0000313" key="5">
    <source>
        <dbReference type="Proteomes" id="UP000435910"/>
    </source>
</evidence>
<gene>
    <name evidence="4" type="ORF">CHCC16736_3739</name>
    <name evidence="3" type="ORF">I6G80_16645</name>
</gene>
<name>A0A1Y0YPP5_BACLI</name>
<feature type="domain" description="Rok N-terminal oligomerisation" evidence="2">
    <location>
        <begin position="1"/>
        <end position="41"/>
    </location>
</feature>
<dbReference type="Proteomes" id="UP000595038">
    <property type="component" value="Chromosome"/>
</dbReference>
<reference evidence="4 5" key="1">
    <citation type="submission" date="2019-06" db="EMBL/GenBank/DDBJ databases">
        <title>Genome sequence analysis of &gt;100 Bacillus licheniformis strains suggests intrinsic resistance to this species.</title>
        <authorList>
            <person name="Wels M."/>
            <person name="Siezen R.J."/>
            <person name="Johansen E."/>
            <person name="Stuer-Lauridsen B."/>
            <person name="Bjerre K."/>
            <person name="Nielsen B.K.K."/>
        </authorList>
    </citation>
    <scope>NUCLEOTIDE SEQUENCE [LARGE SCALE GENOMIC DNA]</scope>
    <source>
        <strain evidence="4 5">BAC-16736</strain>
    </source>
</reference>